<gene>
    <name evidence="4" type="ORF">Adt_38793</name>
</gene>
<dbReference type="AlphaFoldDB" id="A0ABD1Q3A0"/>
<protein>
    <submittedName>
        <fullName evidence="4">ABC transporter G family member 34</fullName>
    </submittedName>
</protein>
<dbReference type="Pfam" id="PF14510">
    <property type="entry name" value="ABC_trans_N"/>
    <property type="match status" value="1"/>
</dbReference>
<dbReference type="InterPro" id="IPR001077">
    <property type="entry name" value="COMT_C"/>
</dbReference>
<organism evidence="4 5">
    <name type="scientific">Abeliophyllum distichum</name>
    <dbReference type="NCBI Taxonomy" id="126358"/>
    <lineage>
        <taxon>Eukaryota</taxon>
        <taxon>Viridiplantae</taxon>
        <taxon>Streptophyta</taxon>
        <taxon>Embryophyta</taxon>
        <taxon>Tracheophyta</taxon>
        <taxon>Spermatophyta</taxon>
        <taxon>Magnoliopsida</taxon>
        <taxon>eudicotyledons</taxon>
        <taxon>Gunneridae</taxon>
        <taxon>Pentapetalae</taxon>
        <taxon>asterids</taxon>
        <taxon>lamiids</taxon>
        <taxon>Lamiales</taxon>
        <taxon>Oleaceae</taxon>
        <taxon>Forsythieae</taxon>
        <taxon>Abeliophyllum</taxon>
    </lineage>
</organism>
<evidence type="ECO:0000259" key="2">
    <source>
        <dbReference type="Pfam" id="PF00891"/>
    </source>
</evidence>
<evidence type="ECO:0000256" key="1">
    <source>
        <dbReference type="SAM" id="MobiDB-lite"/>
    </source>
</evidence>
<comment type="caution">
    <text evidence="4">The sequence shown here is derived from an EMBL/GenBank/DDBJ whole genome shotgun (WGS) entry which is preliminary data.</text>
</comment>
<feature type="region of interest" description="Disordered" evidence="1">
    <location>
        <begin position="1"/>
        <end position="26"/>
    </location>
</feature>
<reference evidence="5" key="1">
    <citation type="submission" date="2024-07" db="EMBL/GenBank/DDBJ databases">
        <title>Two chromosome-level genome assemblies of Korean endemic species Abeliophyllum distichum and Forsythia ovata (Oleaceae).</title>
        <authorList>
            <person name="Jang H."/>
        </authorList>
    </citation>
    <scope>NUCLEOTIDE SEQUENCE [LARGE SCALE GENOMIC DNA]</scope>
</reference>
<dbReference type="InterPro" id="IPR029063">
    <property type="entry name" value="SAM-dependent_MTases_sf"/>
</dbReference>
<dbReference type="Gene3D" id="3.40.50.150">
    <property type="entry name" value="Vaccinia Virus protein VP39"/>
    <property type="match status" value="1"/>
</dbReference>
<sequence length="249" mass="28421">MAAALAGDDLSRTSSSKRSWRSQSIREVWQGPPDVFTRNGRRRQKVDDETEIKWAAIERLPTYDRMRKGMLQQVMSIGRVVHSEVDVTNLGAQDKKLLMESILKVVEDDNEKFLLRLRNRTDRVGIEIPKIEVRFQNLSIEGDAYVGIRALPTLLNSTLNTIELLKNCWKALPETGKVILVDAVLPEYPETDLLSKIGFHSDMAMMTINPGGKERTKEELEKLAKSAGFTDLKLISRVYCDWIIELYKN</sequence>
<dbReference type="PANTHER" id="PTHR48040">
    <property type="entry name" value="PLEIOTROPIC DRUG RESISTANCE PROTEIN 1-LIKE ISOFORM X1"/>
    <property type="match status" value="1"/>
</dbReference>
<feature type="domain" description="Pleiotropic ABC efflux transporter N-terminal" evidence="3">
    <location>
        <begin position="108"/>
        <end position="156"/>
    </location>
</feature>
<feature type="domain" description="O-methyltransferase C-terminal" evidence="2">
    <location>
        <begin position="161"/>
        <end position="229"/>
    </location>
</feature>
<proteinExistence type="predicted"/>
<dbReference type="SUPFAM" id="SSF53335">
    <property type="entry name" value="S-adenosyl-L-methionine-dependent methyltransferases"/>
    <property type="match status" value="1"/>
</dbReference>
<accession>A0ABD1Q3A0</accession>
<evidence type="ECO:0000313" key="4">
    <source>
        <dbReference type="EMBL" id="KAL2470657.1"/>
    </source>
</evidence>
<feature type="compositionally biased region" description="Low complexity" evidence="1">
    <location>
        <begin position="12"/>
        <end position="26"/>
    </location>
</feature>
<name>A0ABD1Q3A0_9LAMI</name>
<dbReference type="Pfam" id="PF00891">
    <property type="entry name" value="Methyltransf_2"/>
    <property type="match status" value="1"/>
</dbReference>
<dbReference type="EMBL" id="JBFOLK010000012">
    <property type="protein sequence ID" value="KAL2470657.1"/>
    <property type="molecule type" value="Genomic_DNA"/>
</dbReference>
<keyword evidence="5" id="KW-1185">Reference proteome</keyword>
<dbReference type="Proteomes" id="UP001604336">
    <property type="component" value="Unassembled WGS sequence"/>
</dbReference>
<dbReference type="PANTHER" id="PTHR48040:SF60">
    <property type="entry name" value="ABC TRANSPORTER DOMAIN-CONTAINING PROTEIN"/>
    <property type="match status" value="1"/>
</dbReference>
<evidence type="ECO:0000313" key="5">
    <source>
        <dbReference type="Proteomes" id="UP001604336"/>
    </source>
</evidence>
<evidence type="ECO:0000259" key="3">
    <source>
        <dbReference type="Pfam" id="PF14510"/>
    </source>
</evidence>
<dbReference type="InterPro" id="IPR029481">
    <property type="entry name" value="ABC_trans_N"/>
</dbReference>